<dbReference type="OrthoDB" id="10529812at2759"/>
<evidence type="ECO:0000313" key="3">
    <source>
        <dbReference type="Proteomes" id="UP000813461"/>
    </source>
</evidence>
<proteinExistence type="predicted"/>
<comment type="caution">
    <text evidence="2">The sequence shown here is derived from an EMBL/GenBank/DDBJ whole genome shotgun (WGS) entry which is preliminary data.</text>
</comment>
<name>A0A8K0W0E9_9PLEO</name>
<sequence>MAKNEDFLWLVMVRGDQPAVTQKELWAQVEGTAGCRVILDMSVECAGFIYTMRNDVVENPLIEHIGEGSTADIQVKRLGRALHLKGVDIEEMDQGAEYPFTEEDEGNDILEAA</sequence>
<evidence type="ECO:0000313" key="2">
    <source>
        <dbReference type="EMBL" id="KAH7090326.1"/>
    </source>
</evidence>
<reference evidence="2" key="1">
    <citation type="journal article" date="2021" name="Nat. Commun.">
        <title>Genetic determinants of endophytism in the Arabidopsis root mycobiome.</title>
        <authorList>
            <person name="Mesny F."/>
            <person name="Miyauchi S."/>
            <person name="Thiergart T."/>
            <person name="Pickel B."/>
            <person name="Atanasova L."/>
            <person name="Karlsson M."/>
            <person name="Huettel B."/>
            <person name="Barry K.W."/>
            <person name="Haridas S."/>
            <person name="Chen C."/>
            <person name="Bauer D."/>
            <person name="Andreopoulos W."/>
            <person name="Pangilinan J."/>
            <person name="LaButti K."/>
            <person name="Riley R."/>
            <person name="Lipzen A."/>
            <person name="Clum A."/>
            <person name="Drula E."/>
            <person name="Henrissat B."/>
            <person name="Kohler A."/>
            <person name="Grigoriev I.V."/>
            <person name="Martin F.M."/>
            <person name="Hacquard S."/>
        </authorList>
    </citation>
    <scope>NUCLEOTIDE SEQUENCE</scope>
    <source>
        <strain evidence="2">MPI-SDFR-AT-0120</strain>
    </source>
</reference>
<evidence type="ECO:0000256" key="1">
    <source>
        <dbReference type="SAM" id="MobiDB-lite"/>
    </source>
</evidence>
<feature type="region of interest" description="Disordered" evidence="1">
    <location>
        <begin position="94"/>
        <end position="113"/>
    </location>
</feature>
<dbReference type="EMBL" id="JAGMVJ010000005">
    <property type="protein sequence ID" value="KAH7090326.1"/>
    <property type="molecule type" value="Genomic_DNA"/>
</dbReference>
<dbReference type="Proteomes" id="UP000813461">
    <property type="component" value="Unassembled WGS sequence"/>
</dbReference>
<accession>A0A8K0W0E9</accession>
<gene>
    <name evidence="2" type="ORF">FB567DRAFT_546540</name>
</gene>
<protein>
    <submittedName>
        <fullName evidence="2">Uncharacterized protein</fullName>
    </submittedName>
</protein>
<dbReference type="AlphaFoldDB" id="A0A8K0W0E9"/>
<keyword evidence="3" id="KW-1185">Reference proteome</keyword>
<organism evidence="2 3">
    <name type="scientific">Paraphoma chrysanthemicola</name>
    <dbReference type="NCBI Taxonomy" id="798071"/>
    <lineage>
        <taxon>Eukaryota</taxon>
        <taxon>Fungi</taxon>
        <taxon>Dikarya</taxon>
        <taxon>Ascomycota</taxon>
        <taxon>Pezizomycotina</taxon>
        <taxon>Dothideomycetes</taxon>
        <taxon>Pleosporomycetidae</taxon>
        <taxon>Pleosporales</taxon>
        <taxon>Pleosporineae</taxon>
        <taxon>Phaeosphaeriaceae</taxon>
        <taxon>Paraphoma</taxon>
    </lineage>
</organism>